<accession>A0A2G8KKW8</accession>
<organism evidence="1 2">
    <name type="scientific">Stichopus japonicus</name>
    <name type="common">Sea cucumber</name>
    <dbReference type="NCBI Taxonomy" id="307972"/>
    <lineage>
        <taxon>Eukaryota</taxon>
        <taxon>Metazoa</taxon>
        <taxon>Echinodermata</taxon>
        <taxon>Eleutherozoa</taxon>
        <taxon>Echinozoa</taxon>
        <taxon>Holothuroidea</taxon>
        <taxon>Aspidochirotacea</taxon>
        <taxon>Aspidochirotida</taxon>
        <taxon>Stichopodidae</taxon>
        <taxon>Apostichopus</taxon>
    </lineage>
</organism>
<proteinExistence type="predicted"/>
<dbReference type="EMBL" id="MRZV01000512">
    <property type="protein sequence ID" value="PIK48615.1"/>
    <property type="molecule type" value="Genomic_DNA"/>
</dbReference>
<dbReference type="InterPro" id="IPR027417">
    <property type="entry name" value="P-loop_NTPase"/>
</dbReference>
<protein>
    <submittedName>
        <fullName evidence="1">Uncharacterized protein</fullName>
    </submittedName>
</protein>
<sequence length="855" mass="97064">MASPCDACDRFSQSGQQLTENLNQKKVPKGQQFFFKALQKQKLEIDLGGNCKEEFTFDEANKRYLSHYFPALDKTVYCCPPVFEYKYPEEPSDVIKEAEDGSHASSVDRDYGTLKRTRKGQLAEEMIIVQFWTMLKKYKIPSFIIHGYPWKAKYIKNLTKLSESFQKLSPKGGEIDLLISIPEQCIIVIEVKAVSDASKDNITDVVSKAFSQCGKTFDFLSMIISDLYDGGGGSLQVPVIKTVALPNCERVSAERLYCQSCFTHIVTADDLMNADVLYSWFQQLLKQCSSELESSQHDLRSHVGLIGRLISPASLIQIRTIPDSIRRTVSQITSKDESDQTIWRQLNPSQLSVVLRQEKLLWITGVPGSGKTILGLYKADEIVSDCCASGGERKTVSSQVEGRNTDGGDTSVKGCVLYVINGFSPPFAGSCLLETYRAKITKLLTNEVDDTCEVFIKDYPDLVDCGIERHSLEKSQNLPHLIAKLQDKHAGKVLHIIIEESQMLLKQLDHEKFLKDWKDCVDDKRLGNVWIIQSPFITGTDSCRGSLPRFQMVHLDRIMRMSKQNVDFVNILLNKKYKLGHAVTGNRPIIYRMRCICKDSCVDASYQCFVCHVMRILWMFHTSMVEQGVLRKELLDHHELTLKDAVLISLDELRIATSMLTIFDPLIPYSLNEYPEEGTNRVILSSVRHFTGCESSIVFVDLNSAFYDDCYEMECLTRTLGQLVMLDGGCFDEKEAKYAESVRRLQYAADNGAAEIREIEPSTTEMKTLKELYIKYLEHEKARLREKVAVASSDGFSQRVDEAQIQIEKLTKIQNDAQVWLDGRKIFLKVSCLEMSDFMSCQIINLFLKFDVKCA</sequence>
<gene>
    <name evidence="1" type="ORF">BSL78_14517</name>
</gene>
<dbReference type="AlphaFoldDB" id="A0A2G8KKW8"/>
<dbReference type="SUPFAM" id="SSF52540">
    <property type="entry name" value="P-loop containing nucleoside triphosphate hydrolases"/>
    <property type="match status" value="1"/>
</dbReference>
<reference evidence="1 2" key="1">
    <citation type="journal article" date="2017" name="PLoS Biol.">
        <title>The sea cucumber genome provides insights into morphological evolution and visceral regeneration.</title>
        <authorList>
            <person name="Zhang X."/>
            <person name="Sun L."/>
            <person name="Yuan J."/>
            <person name="Sun Y."/>
            <person name="Gao Y."/>
            <person name="Zhang L."/>
            <person name="Li S."/>
            <person name="Dai H."/>
            <person name="Hamel J.F."/>
            <person name="Liu C."/>
            <person name="Yu Y."/>
            <person name="Liu S."/>
            <person name="Lin W."/>
            <person name="Guo K."/>
            <person name="Jin S."/>
            <person name="Xu P."/>
            <person name="Storey K.B."/>
            <person name="Huan P."/>
            <person name="Zhang T."/>
            <person name="Zhou Y."/>
            <person name="Zhang J."/>
            <person name="Lin C."/>
            <person name="Li X."/>
            <person name="Xing L."/>
            <person name="Huo D."/>
            <person name="Sun M."/>
            <person name="Wang L."/>
            <person name="Mercier A."/>
            <person name="Li F."/>
            <person name="Yang H."/>
            <person name="Xiang J."/>
        </authorList>
    </citation>
    <scope>NUCLEOTIDE SEQUENCE [LARGE SCALE GENOMIC DNA]</scope>
    <source>
        <strain evidence="1">Shaxun</strain>
        <tissue evidence="1">Muscle</tissue>
    </source>
</reference>
<dbReference type="Proteomes" id="UP000230750">
    <property type="component" value="Unassembled WGS sequence"/>
</dbReference>
<name>A0A2G8KKW8_STIJA</name>
<evidence type="ECO:0000313" key="2">
    <source>
        <dbReference type="Proteomes" id="UP000230750"/>
    </source>
</evidence>
<keyword evidence="2" id="KW-1185">Reference proteome</keyword>
<comment type="caution">
    <text evidence="1">The sequence shown here is derived from an EMBL/GenBank/DDBJ whole genome shotgun (WGS) entry which is preliminary data.</text>
</comment>
<evidence type="ECO:0000313" key="1">
    <source>
        <dbReference type="EMBL" id="PIK48615.1"/>
    </source>
</evidence>
<dbReference type="OrthoDB" id="6143625at2759"/>